<dbReference type="InterPro" id="IPR037066">
    <property type="entry name" value="Plug_dom_sf"/>
</dbReference>
<feature type="transmembrane region" description="Helical" evidence="1">
    <location>
        <begin position="107"/>
        <end position="128"/>
    </location>
</feature>
<name>A0A6P0UNY0_9FLAO</name>
<protein>
    <recommendedName>
        <fullName evidence="2">Peptidase M56 domain-containing protein</fullName>
    </recommendedName>
</protein>
<accession>A0A6P0UNY0</accession>
<reference evidence="3 4" key="1">
    <citation type="submission" date="2020-01" db="EMBL/GenBank/DDBJ databases">
        <title>Leptobacterium flavescens.</title>
        <authorList>
            <person name="Wang G."/>
        </authorList>
    </citation>
    <scope>NUCLEOTIDE SEQUENCE [LARGE SCALE GENOMIC DNA]</scope>
    <source>
        <strain evidence="3 4">KCTC 22160</strain>
    </source>
</reference>
<evidence type="ECO:0000313" key="4">
    <source>
        <dbReference type="Proteomes" id="UP000468581"/>
    </source>
</evidence>
<keyword evidence="4" id="KW-1185">Reference proteome</keyword>
<evidence type="ECO:0000256" key="1">
    <source>
        <dbReference type="SAM" id="Phobius"/>
    </source>
</evidence>
<dbReference type="Gene3D" id="2.170.130.10">
    <property type="entry name" value="TonB-dependent receptor, plug domain"/>
    <property type="match status" value="1"/>
</dbReference>
<dbReference type="InterPro" id="IPR008756">
    <property type="entry name" value="Peptidase_M56"/>
</dbReference>
<keyword evidence="1" id="KW-1133">Transmembrane helix</keyword>
<feature type="domain" description="Peptidase M56" evidence="2">
    <location>
        <begin position="3"/>
        <end position="96"/>
    </location>
</feature>
<dbReference type="PANTHER" id="PTHR34978">
    <property type="entry name" value="POSSIBLE SENSOR-TRANSDUCER PROTEIN BLAR"/>
    <property type="match status" value="1"/>
</dbReference>
<dbReference type="AlphaFoldDB" id="A0A6P0UNY0"/>
<gene>
    <name evidence="3" type="ORF">GWK08_01210</name>
</gene>
<dbReference type="EMBL" id="JAABOO010000001">
    <property type="protein sequence ID" value="NER12046.1"/>
    <property type="molecule type" value="Genomic_DNA"/>
</dbReference>
<dbReference type="InterPro" id="IPR052173">
    <property type="entry name" value="Beta-lactam_resp_regulator"/>
</dbReference>
<keyword evidence="1" id="KW-0472">Membrane</keyword>
<keyword evidence="1" id="KW-0812">Transmembrane</keyword>
<dbReference type="PANTHER" id="PTHR34978:SF3">
    <property type="entry name" value="SLR0241 PROTEIN"/>
    <property type="match status" value="1"/>
</dbReference>
<organism evidence="3 4">
    <name type="scientific">Leptobacterium flavescens</name>
    <dbReference type="NCBI Taxonomy" id="472055"/>
    <lineage>
        <taxon>Bacteria</taxon>
        <taxon>Pseudomonadati</taxon>
        <taxon>Bacteroidota</taxon>
        <taxon>Flavobacteriia</taxon>
        <taxon>Flavobacteriales</taxon>
        <taxon>Flavobacteriaceae</taxon>
        <taxon>Leptobacterium</taxon>
    </lineage>
</organism>
<comment type="caution">
    <text evidence="3">The sequence shown here is derived from an EMBL/GenBank/DDBJ whole genome shotgun (WGS) entry which is preliminary data.</text>
</comment>
<feature type="transmembrane region" description="Helical" evidence="1">
    <location>
        <begin position="20"/>
        <end position="39"/>
    </location>
</feature>
<sequence length="224" mass="26098">MEVLIAHEQYHREQFHSVDTLLLEILTVVYWFNPAIWLFRRSIKAEHEYMVDRQVLERGFDPLDYQHLLFRTRTGVSLQLGNHFSNGGDLKKRFKMMERERNKNSFAYLRLTLFLPVMFVILAFGSSFKTSDTNSNGQKIILRDHSKSADGRSAMENIQSDLFTNEEPLYILKNDGDDKLVKPSFLQERSLSEIESINIVKGDKAKEKYGSNAKNGVVEFRLKN</sequence>
<dbReference type="Pfam" id="PF05569">
    <property type="entry name" value="Peptidase_M56"/>
    <property type="match status" value="1"/>
</dbReference>
<evidence type="ECO:0000313" key="3">
    <source>
        <dbReference type="EMBL" id="NER12046.1"/>
    </source>
</evidence>
<dbReference type="Proteomes" id="UP000468581">
    <property type="component" value="Unassembled WGS sequence"/>
</dbReference>
<evidence type="ECO:0000259" key="2">
    <source>
        <dbReference type="Pfam" id="PF05569"/>
    </source>
</evidence>
<proteinExistence type="predicted"/>